<accession>A0ACC0ZTL0</accession>
<keyword evidence="2" id="KW-1185">Reference proteome</keyword>
<dbReference type="EMBL" id="CM047910">
    <property type="protein sequence ID" value="KAJ0075316.1"/>
    <property type="molecule type" value="Genomic_DNA"/>
</dbReference>
<protein>
    <submittedName>
        <fullName evidence="1">Uncharacterized protein</fullName>
    </submittedName>
</protein>
<sequence>MFSLGIFFCRGNGLRVHWLPESHLAWCYSRPGVNWMVVEAMAVTVSMESKEEGAAAEGLVTTVNRVVKWLGIITREVAAL</sequence>
<name>A0ACC0ZTL0_9ROSI</name>
<organism evidence="1 2">
    <name type="scientific">Pistacia atlantica</name>
    <dbReference type="NCBI Taxonomy" id="434234"/>
    <lineage>
        <taxon>Eukaryota</taxon>
        <taxon>Viridiplantae</taxon>
        <taxon>Streptophyta</taxon>
        <taxon>Embryophyta</taxon>
        <taxon>Tracheophyta</taxon>
        <taxon>Spermatophyta</taxon>
        <taxon>Magnoliopsida</taxon>
        <taxon>eudicotyledons</taxon>
        <taxon>Gunneridae</taxon>
        <taxon>Pentapetalae</taxon>
        <taxon>rosids</taxon>
        <taxon>malvids</taxon>
        <taxon>Sapindales</taxon>
        <taxon>Anacardiaceae</taxon>
        <taxon>Pistacia</taxon>
    </lineage>
</organism>
<reference evidence="2" key="1">
    <citation type="journal article" date="2023" name="G3 (Bethesda)">
        <title>Genome assembly and association tests identify interacting loci associated with vigor, precocity, and sex in interspecific pistachio rootstocks.</title>
        <authorList>
            <person name="Palmer W."/>
            <person name="Jacygrad E."/>
            <person name="Sagayaradj S."/>
            <person name="Cavanaugh K."/>
            <person name="Han R."/>
            <person name="Bertier L."/>
            <person name="Beede B."/>
            <person name="Kafkas S."/>
            <person name="Golino D."/>
            <person name="Preece J."/>
            <person name="Michelmore R."/>
        </authorList>
    </citation>
    <scope>NUCLEOTIDE SEQUENCE [LARGE SCALE GENOMIC DNA]</scope>
</reference>
<evidence type="ECO:0000313" key="2">
    <source>
        <dbReference type="Proteomes" id="UP001164250"/>
    </source>
</evidence>
<proteinExistence type="predicted"/>
<dbReference type="Proteomes" id="UP001164250">
    <property type="component" value="Chromosome 15"/>
</dbReference>
<gene>
    <name evidence="1" type="ORF">Patl1_35183</name>
</gene>
<comment type="caution">
    <text evidence="1">The sequence shown here is derived from an EMBL/GenBank/DDBJ whole genome shotgun (WGS) entry which is preliminary data.</text>
</comment>
<evidence type="ECO:0000313" key="1">
    <source>
        <dbReference type="EMBL" id="KAJ0075316.1"/>
    </source>
</evidence>